<keyword evidence="4" id="KW-0067">ATP-binding</keyword>
<evidence type="ECO:0000313" key="9">
    <source>
        <dbReference type="Proteomes" id="UP000565441"/>
    </source>
</evidence>
<dbReference type="GO" id="GO:0005524">
    <property type="term" value="F:ATP binding"/>
    <property type="evidence" value="ECO:0007669"/>
    <property type="project" value="UniProtKB-KW"/>
</dbReference>
<keyword evidence="3" id="KW-0547">Nucleotide-binding</keyword>
<comment type="similarity">
    <text evidence="1">Belongs to the ATP-dependent DNA ligase family.</text>
</comment>
<dbReference type="PROSITE" id="PS00697">
    <property type="entry name" value="DNA_LIGASE_A1"/>
    <property type="match status" value="1"/>
</dbReference>
<dbReference type="InterPro" id="IPR016059">
    <property type="entry name" value="DNA_ligase_ATP-dep_CS"/>
</dbReference>
<evidence type="ECO:0000256" key="4">
    <source>
        <dbReference type="ARBA" id="ARBA00022840"/>
    </source>
</evidence>
<dbReference type="SUPFAM" id="SSF56091">
    <property type="entry name" value="DNA ligase/mRNA capping enzyme, catalytic domain"/>
    <property type="match status" value="1"/>
</dbReference>
<keyword evidence="9" id="KW-1185">Reference proteome</keyword>
<dbReference type="PANTHER" id="PTHR45997">
    <property type="entry name" value="DNA LIGASE 4"/>
    <property type="match status" value="1"/>
</dbReference>
<gene>
    <name evidence="8" type="ORF">D9615_003674</name>
</gene>
<dbReference type="InterPro" id="IPR036599">
    <property type="entry name" value="DNA_ligase_N_sf"/>
</dbReference>
<dbReference type="Gene3D" id="2.40.50.140">
    <property type="entry name" value="Nucleic acid-binding proteins"/>
    <property type="match status" value="1"/>
</dbReference>
<proteinExistence type="inferred from homology"/>
<keyword evidence="2" id="KW-0436">Ligase</keyword>
<name>A0A8H5HI83_9AGAR</name>
<dbReference type="Pfam" id="PF04675">
    <property type="entry name" value="DNA_ligase_A_N"/>
    <property type="match status" value="1"/>
</dbReference>
<evidence type="ECO:0000313" key="8">
    <source>
        <dbReference type="EMBL" id="KAF5383833.1"/>
    </source>
</evidence>
<sequence>MSHARTPSDLAEGVPFSFFCSLLREISQSPSHKAAAGHRYNNPNYPALTILRRWVNKLRKDFTPLPAGTSAIVFKLLFPDEDHGRKFDMQETRLSQNIADCFGIDKGFLGKWFSENASGCLGEELKLVLERTCASVGDHISPLSIAQVDELLDELASTSGYSDMSIRKKYPQAKRRARLPIIKDLFRTLSPMDAGFLTQIILKDLRPILYPLRETHYIAALLGHNTASVKMLSKEDAMNIWDPTRWMLNSYRVRSTIAETANRFELSQNERGPNVPRIGAPVTIPESEKGRSPRHALEFFRQSQQIWAETKYDGERAQIHVEVLLNKTKITIFSKSKRDSTWDRKAVHDNIFQALGLSEYGVYTDGHRFRVQQNVILDAEMVVFNGERIDEFWRIKGLIEKTASGIRGKREHGSAECQSSVVSSSQSSMSLLMRPYCQRRKILEGLIHVIPGISILSERVPVSFDGINYGEQRQIALEKIFSGTIANCQEGLVLKGGDSKYHDFSTPWVKLKKDYIPEYGDTLDMVIVGVGWDRERARVLRVPPSTITTFYIGGLENSEEIKRQPSCRPHFQLYFTVSYGLDRRKLEEINFMIHSTETVPYSPSMNCDSLGYTFTLLPGLQHPRLILKTPLLAELFGAGFTKAPQSRHYELRFPRLTKVHRPNERGWQDGVNLQALHKIACEVVGRDSSSKEARNISAQIWGKPASPGAKSSPKRKATGDLWEERFASMDGRARVKARINHSRLPSPARLSYAASSSQRHRTLQPLAPKTNLDPVAPVTTAFAASQDRDLSLEIFHLSTSRRSRKSPMSCTESKATTNSPIPTVVHKLFMPQPAPAENIYQPLMKKNGTSFLENALVWLAKPRGKTSYSFRWVKTSIPRAQQLHSVESLLMGCGWCAGVPGSTWADRGIIFIDESDAAGKDLARHALRLIYERSETLPADHPRKTIWIFDRKSWTFDAEDVEHQALHRLK</sequence>
<dbReference type="InterPro" id="IPR029710">
    <property type="entry name" value="LIG4"/>
</dbReference>
<dbReference type="OrthoDB" id="7482721at2759"/>
<dbReference type="EMBL" id="JAACJP010000006">
    <property type="protein sequence ID" value="KAF5383833.1"/>
    <property type="molecule type" value="Genomic_DNA"/>
</dbReference>
<dbReference type="PROSITE" id="PS50160">
    <property type="entry name" value="DNA_LIGASE_A3"/>
    <property type="match status" value="1"/>
</dbReference>
<feature type="region of interest" description="Disordered" evidence="6">
    <location>
        <begin position="269"/>
        <end position="289"/>
    </location>
</feature>
<dbReference type="InterPro" id="IPR012308">
    <property type="entry name" value="DNA_ligase_ATP-dep_N"/>
</dbReference>
<reference evidence="8 9" key="1">
    <citation type="journal article" date="2020" name="ISME J.">
        <title>Uncovering the hidden diversity of litter-decomposition mechanisms in mushroom-forming fungi.</title>
        <authorList>
            <person name="Floudas D."/>
            <person name="Bentzer J."/>
            <person name="Ahren D."/>
            <person name="Johansson T."/>
            <person name="Persson P."/>
            <person name="Tunlid A."/>
        </authorList>
    </citation>
    <scope>NUCLEOTIDE SEQUENCE [LARGE SCALE GENOMIC DNA]</scope>
    <source>
        <strain evidence="8 9">CBS 661.87</strain>
    </source>
</reference>
<dbReference type="Gene3D" id="3.30.470.30">
    <property type="entry name" value="DNA ligase/mRNA capping enzyme"/>
    <property type="match status" value="1"/>
</dbReference>
<feature type="domain" description="ATP-dependent DNA ligase family profile" evidence="7">
    <location>
        <begin position="430"/>
        <end position="536"/>
    </location>
</feature>
<keyword evidence="5" id="KW-0539">Nucleus</keyword>
<evidence type="ECO:0000256" key="1">
    <source>
        <dbReference type="ARBA" id="ARBA00007572"/>
    </source>
</evidence>
<accession>A0A8H5HI83</accession>
<evidence type="ECO:0000256" key="5">
    <source>
        <dbReference type="ARBA" id="ARBA00023242"/>
    </source>
</evidence>
<dbReference type="GO" id="GO:0006297">
    <property type="term" value="P:nucleotide-excision repair, DNA gap filling"/>
    <property type="evidence" value="ECO:0007669"/>
    <property type="project" value="TreeGrafter"/>
</dbReference>
<dbReference type="GO" id="GO:0006303">
    <property type="term" value="P:double-strand break repair via nonhomologous end joining"/>
    <property type="evidence" value="ECO:0007669"/>
    <property type="project" value="TreeGrafter"/>
</dbReference>
<dbReference type="Proteomes" id="UP000565441">
    <property type="component" value="Unassembled WGS sequence"/>
</dbReference>
<dbReference type="PANTHER" id="PTHR45997:SF2">
    <property type="entry name" value="ATP DEPENDENT DNA LIGASE DOMAIN PROTEIN (AFU_ORTHOLOGUE AFUA_5G02430)"/>
    <property type="match status" value="1"/>
</dbReference>
<comment type="caution">
    <text evidence="8">The sequence shown here is derived from an EMBL/GenBank/DDBJ whole genome shotgun (WGS) entry which is preliminary data.</text>
</comment>
<evidence type="ECO:0000256" key="3">
    <source>
        <dbReference type="ARBA" id="ARBA00022741"/>
    </source>
</evidence>
<evidence type="ECO:0000256" key="2">
    <source>
        <dbReference type="ARBA" id="ARBA00022598"/>
    </source>
</evidence>
<dbReference type="InterPro" id="IPR012310">
    <property type="entry name" value="DNA_ligase_ATP-dep_cent"/>
</dbReference>
<protein>
    <recommendedName>
        <fullName evidence="7">ATP-dependent DNA ligase family profile domain-containing protein</fullName>
    </recommendedName>
</protein>
<dbReference type="AlphaFoldDB" id="A0A8H5HI83"/>
<organism evidence="8 9">
    <name type="scientific">Tricholomella constricta</name>
    <dbReference type="NCBI Taxonomy" id="117010"/>
    <lineage>
        <taxon>Eukaryota</taxon>
        <taxon>Fungi</taxon>
        <taxon>Dikarya</taxon>
        <taxon>Basidiomycota</taxon>
        <taxon>Agaricomycotina</taxon>
        <taxon>Agaricomycetes</taxon>
        <taxon>Agaricomycetidae</taxon>
        <taxon>Agaricales</taxon>
        <taxon>Tricholomatineae</taxon>
        <taxon>Lyophyllaceae</taxon>
        <taxon>Tricholomella</taxon>
    </lineage>
</organism>
<dbReference type="GO" id="GO:0006310">
    <property type="term" value="P:DNA recombination"/>
    <property type="evidence" value="ECO:0007669"/>
    <property type="project" value="InterPro"/>
</dbReference>
<dbReference type="GO" id="GO:0003677">
    <property type="term" value="F:DNA binding"/>
    <property type="evidence" value="ECO:0007669"/>
    <property type="project" value="InterPro"/>
</dbReference>
<dbReference type="Pfam" id="PF01068">
    <property type="entry name" value="DNA_ligase_A_M"/>
    <property type="match status" value="1"/>
</dbReference>
<dbReference type="InterPro" id="IPR012340">
    <property type="entry name" value="NA-bd_OB-fold"/>
</dbReference>
<evidence type="ECO:0000256" key="6">
    <source>
        <dbReference type="SAM" id="MobiDB-lite"/>
    </source>
</evidence>
<evidence type="ECO:0000259" key="7">
    <source>
        <dbReference type="PROSITE" id="PS50160"/>
    </source>
</evidence>
<dbReference type="GO" id="GO:0032807">
    <property type="term" value="C:DNA ligase IV complex"/>
    <property type="evidence" value="ECO:0007669"/>
    <property type="project" value="TreeGrafter"/>
</dbReference>
<dbReference type="GO" id="GO:0003910">
    <property type="term" value="F:DNA ligase (ATP) activity"/>
    <property type="evidence" value="ECO:0007669"/>
    <property type="project" value="InterPro"/>
</dbReference>
<dbReference type="Gene3D" id="1.10.3260.10">
    <property type="entry name" value="DNA ligase, ATP-dependent, N-terminal domain"/>
    <property type="match status" value="1"/>
</dbReference>